<evidence type="ECO:0000313" key="3">
    <source>
        <dbReference type="Proteomes" id="UP000280685"/>
    </source>
</evidence>
<accession>A0ABY6SF70</accession>
<gene>
    <name evidence="2" type="ORF">PODCO_509620</name>
</gene>
<dbReference type="EMBL" id="LR026968">
    <property type="protein sequence ID" value="VBB81927.1"/>
    <property type="molecule type" value="Genomic_DNA"/>
</dbReference>
<sequence length="219" mass="24724">MSGASNVKERYLPVLCFLHRRTVAAPRPVQRYVRLHNLTLNISSLPTPQIPWLPTFSPIPVSGRQLPSSSTLHQHHHYIPPPDDSKQNRNNGLAILLLPRRPTLPRNPRRHRRPLPRRAGPLLGGPRRVFCLPGQEQHCGRAERGESRWQGLRGGGQGNILQKVARPRHPKTSTHQGARGPRRKQAGRADRLHAKGLKGGLESRGREKCDDRRKCKCTI</sequence>
<evidence type="ECO:0000313" key="2">
    <source>
        <dbReference type="EMBL" id="VBB81927.1"/>
    </source>
</evidence>
<dbReference type="Proteomes" id="UP000280685">
    <property type="component" value="Chromosome 5"/>
</dbReference>
<reference evidence="2" key="1">
    <citation type="submission" date="2018-02" db="EMBL/GenBank/DDBJ databases">
        <authorList>
            <person name="Silar P."/>
        </authorList>
    </citation>
    <scope>NUCLEOTIDE SEQUENCE [LARGE SCALE GENOMIC DNA]</scope>
    <source>
        <strain evidence="2">T</strain>
    </source>
</reference>
<feature type="region of interest" description="Disordered" evidence="1">
    <location>
        <begin position="144"/>
        <end position="205"/>
    </location>
</feature>
<organism evidence="2 3">
    <name type="scientific">Podospora comata</name>
    <dbReference type="NCBI Taxonomy" id="48703"/>
    <lineage>
        <taxon>Eukaryota</taxon>
        <taxon>Fungi</taxon>
        <taxon>Dikarya</taxon>
        <taxon>Ascomycota</taxon>
        <taxon>Pezizomycotina</taxon>
        <taxon>Sordariomycetes</taxon>
        <taxon>Sordariomycetidae</taxon>
        <taxon>Sordariales</taxon>
        <taxon>Podosporaceae</taxon>
        <taxon>Podospora</taxon>
    </lineage>
</organism>
<proteinExistence type="predicted"/>
<protein>
    <submittedName>
        <fullName evidence="2">Uncharacterized protein</fullName>
    </submittedName>
</protein>
<feature type="region of interest" description="Disordered" evidence="1">
    <location>
        <begin position="64"/>
        <end position="89"/>
    </location>
</feature>
<name>A0ABY6SF70_PODCO</name>
<evidence type="ECO:0000256" key="1">
    <source>
        <dbReference type="SAM" id="MobiDB-lite"/>
    </source>
</evidence>
<feature type="compositionally biased region" description="Basic residues" evidence="1">
    <location>
        <begin position="107"/>
        <end position="116"/>
    </location>
</feature>
<keyword evidence="3" id="KW-1185">Reference proteome</keyword>
<feature type="region of interest" description="Disordered" evidence="1">
    <location>
        <begin position="101"/>
        <end position="122"/>
    </location>
</feature>